<comment type="caution">
    <text evidence="1">The sequence shown here is derived from an EMBL/GenBank/DDBJ whole genome shotgun (WGS) entry which is preliminary data.</text>
</comment>
<dbReference type="Proteomes" id="UP000468735">
    <property type="component" value="Unassembled WGS sequence"/>
</dbReference>
<dbReference type="GO" id="GO:0004806">
    <property type="term" value="F:triacylglycerol lipase activity"/>
    <property type="evidence" value="ECO:0007669"/>
    <property type="project" value="InterPro"/>
</dbReference>
<accession>A0A6H9Y9F8</accession>
<dbReference type="EMBL" id="WBMT01000032">
    <property type="protein sequence ID" value="KAB2340027.1"/>
    <property type="molecule type" value="Genomic_DNA"/>
</dbReference>
<dbReference type="PIRSF" id="PIRSF029171">
    <property type="entry name" value="Esterase_LipA"/>
    <property type="match status" value="1"/>
</dbReference>
<dbReference type="GO" id="GO:0016042">
    <property type="term" value="P:lipid catabolic process"/>
    <property type="evidence" value="ECO:0007669"/>
    <property type="project" value="InterPro"/>
</dbReference>
<dbReference type="PANTHER" id="PTHR34853">
    <property type="match status" value="1"/>
</dbReference>
<dbReference type="InterPro" id="IPR005152">
    <property type="entry name" value="Lipase_secreted"/>
</dbReference>
<dbReference type="PANTHER" id="PTHR34853:SF1">
    <property type="entry name" value="LIPASE 5"/>
    <property type="match status" value="1"/>
</dbReference>
<sequence>MTAQGARTWLASDGFDAKAVRYGVDAYRLVYRTVDTRNRMTTASGLVVLPRNDARRLRTVSYGHGTTSYKDDAPSVAPDVWGSAPGVTFAAAGFAAVVPDYLGLGLGPGVHPWKDVPSETTASLDMLRAAKQFVPRTGRTLERQVFTTGFSQGASAALGLARALQEGQDPWFRVRAVAPIAGGYDFKGAQIPAMLRGELHPKLSVAYSSYLLTSWNRLHGLYKKPTEVFQEPYASKVEKYFDGTTPGQEMLQGLPDTIDELLTPRGFELLRKPGGSFARALDVDGEVCKAWTPRVPMRLYKVSKDEQASTLNTDHCRISLSARGVNVPVVDLGDHTYGDFRHLGANVAGTARVVRWFSGLSK</sequence>
<reference evidence="1 2" key="1">
    <citation type="submission" date="2019-09" db="EMBL/GenBank/DDBJ databases">
        <title>Actinomadura physcomitrii sp. nov., a novel actinomycete isolated from moss [Physcomitrium sphaericum (Ludw) Fuernr].</title>
        <authorList>
            <person name="Zhuang X."/>
            <person name="Liu C."/>
        </authorList>
    </citation>
    <scope>NUCLEOTIDE SEQUENCE [LARGE SCALE GENOMIC DNA]</scope>
    <source>
        <strain evidence="1 2">HMC1</strain>
    </source>
</reference>
<dbReference type="Gene3D" id="1.10.260.160">
    <property type="match status" value="1"/>
</dbReference>
<gene>
    <name evidence="1" type="ORF">F8566_46245</name>
</gene>
<dbReference type="AlphaFoldDB" id="A0A6H9Y9F8"/>
<organism evidence="1 2">
    <name type="scientific">Actinomadura rudentiformis</name>
    <dbReference type="NCBI Taxonomy" id="359158"/>
    <lineage>
        <taxon>Bacteria</taxon>
        <taxon>Bacillati</taxon>
        <taxon>Actinomycetota</taxon>
        <taxon>Actinomycetes</taxon>
        <taxon>Streptosporangiales</taxon>
        <taxon>Thermomonosporaceae</taxon>
        <taxon>Actinomadura</taxon>
    </lineage>
</organism>
<protein>
    <submittedName>
        <fullName evidence="1">Lipase</fullName>
    </submittedName>
</protein>
<proteinExistence type="predicted"/>
<name>A0A6H9Y9F8_9ACTN</name>
<dbReference type="SUPFAM" id="SSF53474">
    <property type="entry name" value="alpha/beta-Hydrolases"/>
    <property type="match status" value="1"/>
</dbReference>
<dbReference type="OrthoDB" id="4857813at2"/>
<dbReference type="Gene3D" id="3.40.50.1820">
    <property type="entry name" value="alpha/beta hydrolase"/>
    <property type="match status" value="1"/>
</dbReference>
<evidence type="ECO:0000313" key="2">
    <source>
        <dbReference type="Proteomes" id="UP000468735"/>
    </source>
</evidence>
<dbReference type="InterPro" id="IPR029058">
    <property type="entry name" value="AB_hydrolase_fold"/>
</dbReference>
<evidence type="ECO:0000313" key="1">
    <source>
        <dbReference type="EMBL" id="KAB2340027.1"/>
    </source>
</evidence>
<keyword evidence="2" id="KW-1185">Reference proteome</keyword>